<dbReference type="SUPFAM" id="SSF101898">
    <property type="entry name" value="NHL repeat"/>
    <property type="match status" value="1"/>
</dbReference>
<sequence>MFILVAEWLRNSGADLKTVIALDPTPFITTYFDLLRERNLYLTAVESKSVGVVGADRKYRTYLSDPEMVWPDGITASADGYMYVSASQISAAAMFHGGRGENGAPHLIYRFKPLAAAYVLR</sequence>
<dbReference type="AlphaFoldDB" id="A0A6P1BDZ2"/>
<keyword evidence="2" id="KW-1185">Reference proteome</keyword>
<dbReference type="EMBL" id="VKHP01000039">
    <property type="protein sequence ID" value="NEU96657.1"/>
    <property type="molecule type" value="Genomic_DNA"/>
</dbReference>
<organism evidence="1 2">
    <name type="scientific">Bradyrhizobium uaiense</name>
    <dbReference type="NCBI Taxonomy" id="2594946"/>
    <lineage>
        <taxon>Bacteria</taxon>
        <taxon>Pseudomonadati</taxon>
        <taxon>Pseudomonadota</taxon>
        <taxon>Alphaproteobacteria</taxon>
        <taxon>Hyphomicrobiales</taxon>
        <taxon>Nitrobacteraceae</taxon>
        <taxon>Bradyrhizobium</taxon>
    </lineage>
</organism>
<dbReference type="InterPro" id="IPR011042">
    <property type="entry name" value="6-blade_b-propeller_TolB-like"/>
</dbReference>
<proteinExistence type="predicted"/>
<name>A0A6P1BDZ2_9BRAD</name>
<protein>
    <submittedName>
        <fullName evidence="1">Uncharacterized protein</fullName>
    </submittedName>
</protein>
<reference evidence="1 2" key="1">
    <citation type="journal article" date="2020" name="Arch. Microbiol.">
        <title>Bradyrhizobium uaiense sp. nov., a new highly efficient cowpea symbiont.</title>
        <authorList>
            <person name="Cabral Michel D."/>
            <person name="Azarias Guimaraes A."/>
            <person name="Martins da Costa E."/>
            <person name="Soares de Carvalho T."/>
            <person name="Balsanelli E."/>
            <person name="Willems A."/>
            <person name="Maltempi de Souza E."/>
            <person name="de Souza Moreira F.M."/>
        </authorList>
    </citation>
    <scope>NUCLEOTIDE SEQUENCE [LARGE SCALE GENOMIC DNA]</scope>
    <source>
        <strain evidence="1 2">UFLA 03-164</strain>
    </source>
</reference>
<dbReference type="Proteomes" id="UP000468531">
    <property type="component" value="Unassembled WGS sequence"/>
</dbReference>
<comment type="caution">
    <text evidence="1">The sequence shown here is derived from an EMBL/GenBank/DDBJ whole genome shotgun (WGS) entry which is preliminary data.</text>
</comment>
<dbReference type="Gene3D" id="2.120.10.30">
    <property type="entry name" value="TolB, C-terminal domain"/>
    <property type="match status" value="1"/>
</dbReference>
<gene>
    <name evidence="1" type="ORF">FNJ47_12620</name>
</gene>
<evidence type="ECO:0000313" key="2">
    <source>
        <dbReference type="Proteomes" id="UP000468531"/>
    </source>
</evidence>
<accession>A0A6P1BDZ2</accession>
<evidence type="ECO:0000313" key="1">
    <source>
        <dbReference type="EMBL" id="NEU96657.1"/>
    </source>
</evidence>